<protein>
    <submittedName>
        <fullName evidence="2">Uncharacterized protein</fullName>
    </submittedName>
</protein>
<evidence type="ECO:0000313" key="1">
    <source>
        <dbReference type="EMBL" id="BAD72506.1"/>
    </source>
</evidence>
<reference evidence="1" key="1">
    <citation type="submission" date="2002-11" db="EMBL/GenBank/DDBJ databases">
        <title>Oryza sativa nipponbare(GA3) genomic DNA, chromosome 6, PAC clone:P0554A06.</title>
        <authorList>
            <person name="Sasaki T."/>
            <person name="Matsumoto T."/>
            <person name="Katayose Y."/>
        </authorList>
    </citation>
    <scope>NUCLEOTIDE SEQUENCE</scope>
</reference>
<dbReference type="AlphaFoldDB" id="Q5SML3"/>
<sequence length="111" mass="11423">MTPTWAPHGSPLSLSLSFFPDSPGGGAAIRGCGADHVLHQEGGFTCSHTAARCRPSALICVLSSAMSCALKCGGGGPALVSLSASSYLRCPTTNTRFYGVLQLITRILDVL</sequence>
<reference evidence="2" key="2">
    <citation type="submission" date="2004-07" db="EMBL/GenBank/DDBJ databases">
        <title>Oryza sativa nipponbare(GA3) genomic DNA, chromosome 6, BAC clone:OSJNBb0036B04.</title>
        <authorList>
            <person name="Sasaki T."/>
            <person name="Matsumoto T."/>
            <person name="Fujisawa M."/>
        </authorList>
    </citation>
    <scope>NUCLEOTIDE SEQUENCE</scope>
</reference>
<reference evidence="3" key="3">
    <citation type="journal article" date="2005" name="Nature">
        <title>The map-based sequence of the rice genome.</title>
        <authorList>
            <consortium name="International rice genome sequencing project (IRGSP)"/>
            <person name="Matsumoto T."/>
            <person name="Wu J."/>
            <person name="Kanamori H."/>
            <person name="Katayose Y."/>
            <person name="Fujisawa M."/>
            <person name="Namiki N."/>
            <person name="Mizuno H."/>
            <person name="Yamamoto K."/>
            <person name="Antonio B.A."/>
            <person name="Baba T."/>
            <person name="Sakata K."/>
            <person name="Nagamura Y."/>
            <person name="Aoki H."/>
            <person name="Arikawa K."/>
            <person name="Arita K."/>
            <person name="Bito T."/>
            <person name="Chiden Y."/>
            <person name="Fujitsuka N."/>
            <person name="Fukunaka R."/>
            <person name="Hamada M."/>
            <person name="Harada C."/>
            <person name="Hayashi A."/>
            <person name="Hijishita S."/>
            <person name="Honda M."/>
            <person name="Hosokawa S."/>
            <person name="Ichikawa Y."/>
            <person name="Idonuma A."/>
            <person name="Iijima M."/>
            <person name="Ikeda M."/>
            <person name="Ikeno M."/>
            <person name="Ito K."/>
            <person name="Ito S."/>
            <person name="Ito T."/>
            <person name="Ito Y."/>
            <person name="Ito Y."/>
            <person name="Iwabuchi A."/>
            <person name="Kamiya K."/>
            <person name="Karasawa W."/>
            <person name="Kurita K."/>
            <person name="Katagiri S."/>
            <person name="Kikuta A."/>
            <person name="Kobayashi H."/>
            <person name="Kobayashi N."/>
            <person name="Machita K."/>
            <person name="Maehara T."/>
            <person name="Masukawa M."/>
            <person name="Mizubayashi T."/>
            <person name="Mukai Y."/>
            <person name="Nagasaki H."/>
            <person name="Nagata Y."/>
            <person name="Naito S."/>
            <person name="Nakashima M."/>
            <person name="Nakama Y."/>
            <person name="Nakamichi Y."/>
            <person name="Nakamura M."/>
            <person name="Meguro A."/>
            <person name="Negishi M."/>
            <person name="Ohta I."/>
            <person name="Ohta T."/>
            <person name="Okamoto M."/>
            <person name="Ono N."/>
            <person name="Saji S."/>
            <person name="Sakaguchi M."/>
            <person name="Sakai K."/>
            <person name="Shibata M."/>
            <person name="Shimokawa T."/>
            <person name="Song J."/>
            <person name="Takazaki Y."/>
            <person name="Terasawa K."/>
            <person name="Tsugane M."/>
            <person name="Tsuji K."/>
            <person name="Ueda S."/>
            <person name="Waki K."/>
            <person name="Yamagata H."/>
            <person name="Yamamoto M."/>
            <person name="Yamamoto S."/>
            <person name="Yamane H."/>
            <person name="Yoshiki S."/>
            <person name="Yoshihara R."/>
            <person name="Yukawa K."/>
            <person name="Zhong H."/>
            <person name="Yano M."/>
            <person name="Yuan Q."/>
            <person name="Ouyang S."/>
            <person name="Liu J."/>
            <person name="Jones K.M."/>
            <person name="Gansberger K."/>
            <person name="Moffat K."/>
            <person name="Hill J."/>
            <person name="Bera J."/>
            <person name="Fadrosh D."/>
            <person name="Jin S."/>
            <person name="Johri S."/>
            <person name="Kim M."/>
            <person name="Overton L."/>
            <person name="Reardon M."/>
            <person name="Tsitrin T."/>
            <person name="Vuong H."/>
            <person name="Weaver B."/>
            <person name="Ciecko A."/>
            <person name="Tallon L."/>
            <person name="Jackson J."/>
            <person name="Pai G."/>
            <person name="Aken S.V."/>
            <person name="Utterback T."/>
            <person name="Reidmuller S."/>
            <person name="Feldblyum T."/>
            <person name="Hsiao J."/>
            <person name="Zismann V."/>
            <person name="Iobst S."/>
            <person name="de Vazeille A.R."/>
            <person name="Buell C.R."/>
            <person name="Ying K."/>
            <person name="Li Y."/>
            <person name="Lu T."/>
            <person name="Huang Y."/>
            <person name="Zhao Q."/>
            <person name="Feng Q."/>
            <person name="Zhang L."/>
            <person name="Zhu J."/>
            <person name="Weng Q."/>
            <person name="Mu J."/>
            <person name="Lu Y."/>
            <person name="Fan D."/>
            <person name="Liu Y."/>
            <person name="Guan J."/>
            <person name="Zhang Y."/>
            <person name="Yu S."/>
            <person name="Liu X."/>
            <person name="Zhang Y."/>
            <person name="Hong G."/>
            <person name="Han B."/>
            <person name="Choisne N."/>
            <person name="Demange N."/>
            <person name="Orjeda G."/>
            <person name="Samain S."/>
            <person name="Cattolico L."/>
            <person name="Pelletier E."/>
            <person name="Couloux A."/>
            <person name="Segurens B."/>
            <person name="Wincker P."/>
            <person name="D'Hont A."/>
            <person name="Scarpelli C."/>
            <person name="Weissenbach J."/>
            <person name="Salanoubat M."/>
            <person name="Quetier F."/>
            <person name="Yu Y."/>
            <person name="Kim H.R."/>
            <person name="Rambo T."/>
            <person name="Currie J."/>
            <person name="Collura K."/>
            <person name="Luo M."/>
            <person name="Yang T."/>
            <person name="Ammiraju J.S.S."/>
            <person name="Engler F."/>
            <person name="Soderlund C."/>
            <person name="Wing R.A."/>
            <person name="Palmer L.E."/>
            <person name="de la Bastide M."/>
            <person name="Spiegel L."/>
            <person name="Nascimento L."/>
            <person name="Zutavern T."/>
            <person name="O'Shaughnessy A."/>
            <person name="Dike S."/>
            <person name="Dedhia N."/>
            <person name="Preston R."/>
            <person name="Balija V."/>
            <person name="McCombie W.R."/>
            <person name="Chow T."/>
            <person name="Chen H."/>
            <person name="Chung M."/>
            <person name="Chen C."/>
            <person name="Shaw J."/>
            <person name="Wu H."/>
            <person name="Hsiao K."/>
            <person name="Chao Y."/>
            <person name="Chu M."/>
            <person name="Cheng C."/>
            <person name="Hour A."/>
            <person name="Lee P."/>
            <person name="Lin S."/>
            <person name="Lin Y."/>
            <person name="Liou J."/>
            <person name="Liu S."/>
            <person name="Hsing Y."/>
            <person name="Raghuvanshi S."/>
            <person name="Mohanty A."/>
            <person name="Bharti A.K."/>
            <person name="Gaur A."/>
            <person name="Gupta V."/>
            <person name="Kumar D."/>
            <person name="Ravi V."/>
            <person name="Vij S."/>
            <person name="Kapur A."/>
            <person name="Khurana P."/>
            <person name="Khurana P."/>
            <person name="Khurana J.P."/>
            <person name="Tyagi A.K."/>
            <person name="Gaikwad K."/>
            <person name="Singh A."/>
            <person name="Dalal V."/>
            <person name="Srivastava S."/>
            <person name="Dixit A."/>
            <person name="Pal A.K."/>
            <person name="Ghazi I.A."/>
            <person name="Yadav M."/>
            <person name="Pandit A."/>
            <person name="Bhargava A."/>
            <person name="Sureshbabu K."/>
            <person name="Batra K."/>
            <person name="Sharma T.R."/>
            <person name="Mohapatra T."/>
            <person name="Singh N.K."/>
            <person name="Messing J."/>
            <person name="Nelson A.B."/>
            <person name="Fuks G."/>
            <person name="Kavchok S."/>
            <person name="Keizer G."/>
            <person name="Linton E."/>
            <person name="Llaca V."/>
            <person name="Song R."/>
            <person name="Tanyolac B."/>
            <person name="Young S."/>
            <person name="Ho-Il K."/>
            <person name="Hahn J.H."/>
            <person name="Sangsakoo G."/>
            <person name="Vanavichit A."/>
            <person name="de Mattos Luiz.A.T."/>
            <person name="Zimmer P.D."/>
            <person name="Malone G."/>
            <person name="Dellagostin O."/>
            <person name="de Oliveira A.C."/>
            <person name="Bevan M."/>
            <person name="Bancroft I."/>
            <person name="Minx P."/>
            <person name="Cordum H."/>
            <person name="Wilson R."/>
            <person name="Cheng Z."/>
            <person name="Jin W."/>
            <person name="Jiang J."/>
            <person name="Leong S.A."/>
            <person name="Iwama H."/>
            <person name="Gojobori T."/>
            <person name="Itoh T."/>
            <person name="Niimura Y."/>
            <person name="Fujii Y."/>
            <person name="Habara T."/>
            <person name="Sakai H."/>
            <person name="Sato Y."/>
            <person name="Wilson G."/>
            <person name="Kumar K."/>
            <person name="McCouch S."/>
            <person name="Juretic N."/>
            <person name="Hoen D."/>
            <person name="Wright S."/>
            <person name="Bruskiewich R."/>
            <person name="Bureau T."/>
            <person name="Miyao A."/>
            <person name="Hirochika H."/>
            <person name="Nishikawa T."/>
            <person name="Kadowaki K."/>
            <person name="Sugiura M."/>
            <person name="Burr B."/>
            <person name="Sasaki T."/>
        </authorList>
    </citation>
    <scope>NUCLEOTIDE SEQUENCE [LARGE SCALE GENOMIC DNA]</scope>
    <source>
        <strain evidence="3">cv. Nipponbare</strain>
    </source>
</reference>
<name>Q5SML3_ORYSJ</name>
<evidence type="ECO:0000313" key="3">
    <source>
        <dbReference type="Proteomes" id="UP000000763"/>
    </source>
</evidence>
<evidence type="ECO:0000313" key="2">
    <source>
        <dbReference type="EMBL" id="BAD72543.1"/>
    </source>
</evidence>
<organism evidence="2 3">
    <name type="scientific">Oryza sativa subsp. japonica</name>
    <name type="common">Rice</name>
    <dbReference type="NCBI Taxonomy" id="39947"/>
    <lineage>
        <taxon>Eukaryota</taxon>
        <taxon>Viridiplantae</taxon>
        <taxon>Streptophyta</taxon>
        <taxon>Embryophyta</taxon>
        <taxon>Tracheophyta</taxon>
        <taxon>Spermatophyta</taxon>
        <taxon>Magnoliopsida</taxon>
        <taxon>Liliopsida</taxon>
        <taxon>Poales</taxon>
        <taxon>Poaceae</taxon>
        <taxon>BOP clade</taxon>
        <taxon>Oryzoideae</taxon>
        <taxon>Oryzeae</taxon>
        <taxon>Oryzinae</taxon>
        <taxon>Oryza</taxon>
        <taxon>Oryza sativa</taxon>
    </lineage>
</organism>
<accession>Q5SML3</accession>
<reference evidence="3" key="4">
    <citation type="journal article" date="2008" name="Nucleic Acids Res.">
        <title>The rice annotation project database (RAP-DB): 2008 update.</title>
        <authorList>
            <consortium name="The rice annotation project (RAP)"/>
        </authorList>
    </citation>
    <scope>GENOME REANNOTATION</scope>
    <source>
        <strain evidence="3">cv. Nipponbare</strain>
    </source>
</reference>
<proteinExistence type="predicted"/>
<dbReference type="Proteomes" id="UP000000763">
    <property type="component" value="Chromosome 6"/>
</dbReference>
<dbReference type="EMBL" id="AP007226">
    <property type="protein sequence ID" value="BAD72543.1"/>
    <property type="molecule type" value="Genomic_DNA"/>
</dbReference>
<gene>
    <name evidence="2" type="ORF">OSJNBb0036B04.19</name>
    <name evidence="1" type="ORF">P0554A06.3</name>
</gene>
<dbReference type="EMBL" id="AP005919">
    <property type="protein sequence ID" value="BAD72506.1"/>
    <property type="molecule type" value="Genomic_DNA"/>
</dbReference>